<feature type="region of interest" description="Disordered" evidence="1">
    <location>
        <begin position="1"/>
        <end position="52"/>
    </location>
</feature>
<keyword evidence="3" id="KW-1185">Reference proteome</keyword>
<protein>
    <submittedName>
        <fullName evidence="2">Uncharacterized protein</fullName>
    </submittedName>
</protein>
<evidence type="ECO:0000313" key="3">
    <source>
        <dbReference type="Proteomes" id="UP000266841"/>
    </source>
</evidence>
<feature type="compositionally biased region" description="Basic and acidic residues" evidence="1">
    <location>
        <begin position="1"/>
        <end position="15"/>
    </location>
</feature>
<evidence type="ECO:0000256" key="1">
    <source>
        <dbReference type="SAM" id="MobiDB-lite"/>
    </source>
</evidence>
<name>K0T2K9_THAOC</name>
<sequence length="155" mass="16729">MDDEIETNHQRRTPADEAVPVPASCDGENGENGPPRPLALLPGGDCGPPVPNKIQQQEQLALGNEEVEVHESALSFVEEDSDLAPIPIQQQEQQLDDAKRKAKAEISTAIGARGRDERDSTTELVAEERDEVLKPSARSRVGALLGEGEEEEVSS</sequence>
<evidence type="ECO:0000313" key="2">
    <source>
        <dbReference type="EMBL" id="EJK71404.1"/>
    </source>
</evidence>
<comment type="caution">
    <text evidence="2">The sequence shown here is derived from an EMBL/GenBank/DDBJ whole genome shotgun (WGS) entry which is preliminary data.</text>
</comment>
<organism evidence="2 3">
    <name type="scientific">Thalassiosira oceanica</name>
    <name type="common">Marine diatom</name>
    <dbReference type="NCBI Taxonomy" id="159749"/>
    <lineage>
        <taxon>Eukaryota</taxon>
        <taxon>Sar</taxon>
        <taxon>Stramenopiles</taxon>
        <taxon>Ochrophyta</taxon>
        <taxon>Bacillariophyta</taxon>
        <taxon>Coscinodiscophyceae</taxon>
        <taxon>Thalassiosirophycidae</taxon>
        <taxon>Thalassiosirales</taxon>
        <taxon>Thalassiosiraceae</taxon>
        <taxon>Thalassiosira</taxon>
    </lineage>
</organism>
<reference evidence="2 3" key="1">
    <citation type="journal article" date="2012" name="Genome Biol.">
        <title>Genome and low-iron response of an oceanic diatom adapted to chronic iron limitation.</title>
        <authorList>
            <person name="Lommer M."/>
            <person name="Specht M."/>
            <person name="Roy A.S."/>
            <person name="Kraemer L."/>
            <person name="Andreson R."/>
            <person name="Gutowska M.A."/>
            <person name="Wolf J."/>
            <person name="Bergner S.V."/>
            <person name="Schilhabel M.B."/>
            <person name="Klostermeier U.C."/>
            <person name="Beiko R.G."/>
            <person name="Rosenstiel P."/>
            <person name="Hippler M."/>
            <person name="Laroche J."/>
        </authorList>
    </citation>
    <scope>NUCLEOTIDE SEQUENCE [LARGE SCALE GENOMIC DNA]</scope>
    <source>
        <strain evidence="2 3">CCMP1005</strain>
    </source>
</reference>
<dbReference type="EMBL" id="AGNL01007273">
    <property type="protein sequence ID" value="EJK71404.1"/>
    <property type="molecule type" value="Genomic_DNA"/>
</dbReference>
<gene>
    <name evidence="2" type="ORF">THAOC_07162</name>
</gene>
<dbReference type="Proteomes" id="UP000266841">
    <property type="component" value="Unassembled WGS sequence"/>
</dbReference>
<proteinExistence type="predicted"/>
<feature type="non-terminal residue" evidence="2">
    <location>
        <position position="155"/>
    </location>
</feature>
<accession>K0T2K9</accession>
<dbReference type="AlphaFoldDB" id="K0T2K9"/>
<dbReference type="eggNOG" id="ENOG502S6KT">
    <property type="taxonomic scope" value="Eukaryota"/>
</dbReference>